<dbReference type="SMART" id="SM00184">
    <property type="entry name" value="RING"/>
    <property type="match status" value="1"/>
</dbReference>
<keyword evidence="7" id="KW-1185">Reference proteome</keyword>
<protein>
    <submittedName>
        <fullName evidence="6">RING-H2 finger protein ATL80-like</fullName>
    </submittedName>
</protein>
<feature type="domain" description="RING-type" evidence="5">
    <location>
        <begin position="122"/>
        <end position="163"/>
    </location>
</feature>
<dbReference type="PANTHER" id="PTHR23041">
    <property type="entry name" value="RING FINGER DOMAIN-CONTAINING"/>
    <property type="match status" value="1"/>
</dbReference>
<dbReference type="Proteomes" id="UP001500889">
    <property type="component" value="Chromosome O"/>
</dbReference>
<dbReference type="InterPro" id="IPR013083">
    <property type="entry name" value="Znf_RING/FYVE/PHD"/>
</dbReference>
<reference evidence="6 7" key="1">
    <citation type="submission" date="2024-02" db="EMBL/GenBank/DDBJ databases">
        <title>A chromosome-level genome assembly of Drosophila madeirensis, a fruit fly species endemic to Madeira island.</title>
        <authorList>
            <person name="Tomihara K."/>
            <person name="Llopart A."/>
            <person name="Yamamoto D."/>
        </authorList>
    </citation>
    <scope>NUCLEOTIDE SEQUENCE [LARGE SCALE GENOMIC DNA]</scope>
    <source>
        <strain evidence="6 7">RF1</strain>
    </source>
</reference>
<dbReference type="Pfam" id="PF13639">
    <property type="entry name" value="zf-RING_2"/>
    <property type="match status" value="1"/>
</dbReference>
<dbReference type="AlphaFoldDB" id="A0AAU9FB57"/>
<dbReference type="PROSITE" id="PS50089">
    <property type="entry name" value="ZF_RING_2"/>
    <property type="match status" value="1"/>
</dbReference>
<evidence type="ECO:0000256" key="3">
    <source>
        <dbReference type="ARBA" id="ARBA00022833"/>
    </source>
</evidence>
<accession>A0AAU9FB57</accession>
<evidence type="ECO:0000259" key="5">
    <source>
        <dbReference type="PROSITE" id="PS50089"/>
    </source>
</evidence>
<keyword evidence="3" id="KW-0862">Zinc</keyword>
<evidence type="ECO:0000256" key="1">
    <source>
        <dbReference type="ARBA" id="ARBA00022723"/>
    </source>
</evidence>
<dbReference type="SUPFAM" id="SSF57850">
    <property type="entry name" value="RING/U-box"/>
    <property type="match status" value="1"/>
</dbReference>
<evidence type="ECO:0000256" key="2">
    <source>
        <dbReference type="ARBA" id="ARBA00022771"/>
    </source>
</evidence>
<organism evidence="6 7">
    <name type="scientific">Drosophila madeirensis</name>
    <name type="common">Fruit fly</name>
    <dbReference type="NCBI Taxonomy" id="30013"/>
    <lineage>
        <taxon>Eukaryota</taxon>
        <taxon>Metazoa</taxon>
        <taxon>Ecdysozoa</taxon>
        <taxon>Arthropoda</taxon>
        <taxon>Hexapoda</taxon>
        <taxon>Insecta</taxon>
        <taxon>Pterygota</taxon>
        <taxon>Neoptera</taxon>
        <taxon>Endopterygota</taxon>
        <taxon>Diptera</taxon>
        <taxon>Brachycera</taxon>
        <taxon>Muscomorpha</taxon>
        <taxon>Ephydroidea</taxon>
        <taxon>Drosophilidae</taxon>
        <taxon>Drosophila</taxon>
        <taxon>Sophophora</taxon>
    </lineage>
</organism>
<evidence type="ECO:0000313" key="6">
    <source>
        <dbReference type="EMBL" id="BFF92926.1"/>
    </source>
</evidence>
<dbReference type="InterPro" id="IPR047134">
    <property type="entry name" value="RNF4"/>
</dbReference>
<dbReference type="PANTHER" id="PTHR23041:SF78">
    <property type="entry name" value="E3 UBIQUITIN-PROTEIN LIGASE RNF4"/>
    <property type="match status" value="1"/>
</dbReference>
<gene>
    <name evidence="6" type="ORF">DMAD_10872</name>
</gene>
<dbReference type="InterPro" id="IPR017907">
    <property type="entry name" value="Znf_RING_CS"/>
</dbReference>
<sequence length="176" mass="19202">MSDNIINNEQNQDQDASNQDAIAEDVIPIIVVANPAAGTDYTDYYPVNNNVPPPPIVLDIKLVHNIDSTITISRTGGNNLTIKTSSYQLNLIHAASPDRGLIRVQINSPAADARENSDTLRCGICLANFNQFEDLRATACGHMFCGNCLQQALSVTAHCPTCRNPQQYANSIRLYT</sequence>
<evidence type="ECO:0000256" key="4">
    <source>
        <dbReference type="PROSITE-ProRule" id="PRU00175"/>
    </source>
</evidence>
<dbReference type="InterPro" id="IPR001841">
    <property type="entry name" value="Znf_RING"/>
</dbReference>
<proteinExistence type="predicted"/>
<dbReference type="GO" id="GO:0008270">
    <property type="term" value="F:zinc ion binding"/>
    <property type="evidence" value="ECO:0007669"/>
    <property type="project" value="UniProtKB-KW"/>
</dbReference>
<evidence type="ECO:0000313" key="7">
    <source>
        <dbReference type="Proteomes" id="UP001500889"/>
    </source>
</evidence>
<keyword evidence="2 4" id="KW-0863">Zinc-finger</keyword>
<dbReference type="Gene3D" id="3.30.40.10">
    <property type="entry name" value="Zinc/RING finger domain, C3HC4 (zinc finger)"/>
    <property type="match status" value="1"/>
</dbReference>
<keyword evidence="1" id="KW-0479">Metal-binding</keyword>
<name>A0AAU9FB57_DROMD</name>
<dbReference type="PROSITE" id="PS00518">
    <property type="entry name" value="ZF_RING_1"/>
    <property type="match status" value="1"/>
</dbReference>
<dbReference type="EMBL" id="AP029263">
    <property type="protein sequence ID" value="BFF92926.1"/>
    <property type="molecule type" value="Genomic_DNA"/>
</dbReference>